<reference evidence="2 3" key="1">
    <citation type="submission" date="2017-01" db="EMBL/GenBank/DDBJ databases">
        <title>Phylogeographic, genomic and meropenem susceptibility analysis of Burkholderia ubonensis.</title>
        <authorList>
            <person name="Price E.P."/>
            <person name="Sarovich D.S."/>
            <person name="Webb J.R."/>
            <person name="Hall C.M."/>
            <person name="Sahl J.W."/>
            <person name="Kaestli M."/>
            <person name="Mayo M."/>
            <person name="Harrington G."/>
            <person name="Baker A.L."/>
            <person name="Sidak-Loftis L.C."/>
            <person name="Lummis M."/>
            <person name="Schupp J.M."/>
            <person name="Gillece J.D."/>
            <person name="Tuanyok A."/>
            <person name="Warner J."/>
            <person name="Busch J.D."/>
            <person name="Keim P."/>
            <person name="Currie B.J."/>
            <person name="Wagner D.M."/>
        </authorList>
    </citation>
    <scope>NUCLEOTIDE SEQUENCE [LARGE SCALE GENOMIC DNA]</scope>
    <source>
        <strain evidence="2 3">A21</strain>
    </source>
</reference>
<evidence type="ECO:0000313" key="2">
    <source>
        <dbReference type="EMBL" id="OMG73121.1"/>
    </source>
</evidence>
<organism evidence="2 3">
    <name type="scientific">Burkholderia ubonensis</name>
    <dbReference type="NCBI Taxonomy" id="101571"/>
    <lineage>
        <taxon>Bacteria</taxon>
        <taxon>Pseudomonadati</taxon>
        <taxon>Pseudomonadota</taxon>
        <taxon>Betaproteobacteria</taxon>
        <taxon>Burkholderiales</taxon>
        <taxon>Burkholderiaceae</taxon>
        <taxon>Burkholderia</taxon>
        <taxon>Burkholderia cepacia complex</taxon>
    </lineage>
</organism>
<accession>A0A1R1JDN6</accession>
<feature type="region of interest" description="Disordered" evidence="1">
    <location>
        <begin position="66"/>
        <end position="86"/>
    </location>
</feature>
<sequence>MRVKPKKQVIGTAKCHCCERDIPVKRSETGTLDFSCQWCDLPMYAKAGTEAHKRLMERVTLFEAGPVKEPAPAEPPAVPVTQEKPARHAARSVFDLLGGKA</sequence>
<name>A0A1R1JDN6_9BURK</name>
<dbReference type="Proteomes" id="UP000187194">
    <property type="component" value="Unassembled WGS sequence"/>
</dbReference>
<comment type="caution">
    <text evidence="2">The sequence shown here is derived from an EMBL/GenBank/DDBJ whole genome shotgun (WGS) entry which is preliminary data.</text>
</comment>
<protein>
    <submittedName>
        <fullName evidence="2">Uncharacterized protein</fullName>
    </submittedName>
</protein>
<dbReference type="EMBL" id="MTJZ01000012">
    <property type="protein sequence ID" value="OMG73121.1"/>
    <property type="molecule type" value="Genomic_DNA"/>
</dbReference>
<proteinExistence type="predicted"/>
<dbReference type="RefSeq" id="WP_076476998.1">
    <property type="nucleotide sequence ID" value="NZ_MTJZ01000012.1"/>
</dbReference>
<evidence type="ECO:0000313" key="3">
    <source>
        <dbReference type="Proteomes" id="UP000187194"/>
    </source>
</evidence>
<dbReference type="AlphaFoldDB" id="A0A1R1JDN6"/>
<gene>
    <name evidence="2" type="ORF">BW685_12935</name>
</gene>
<evidence type="ECO:0000256" key="1">
    <source>
        <dbReference type="SAM" id="MobiDB-lite"/>
    </source>
</evidence>